<keyword evidence="2" id="KW-1185">Reference proteome</keyword>
<reference evidence="1" key="1">
    <citation type="submission" date="2025-08" db="UniProtKB">
        <authorList>
            <consortium name="Ensembl"/>
        </authorList>
    </citation>
    <scope>IDENTIFICATION</scope>
</reference>
<proteinExistence type="predicted"/>
<protein>
    <submittedName>
        <fullName evidence="1">Unc-51 like kinase 3</fullName>
    </submittedName>
</protein>
<evidence type="ECO:0000313" key="1">
    <source>
        <dbReference type="Ensembl" id="ENSPCOP00000024940.1"/>
    </source>
</evidence>
<organism evidence="1 2">
    <name type="scientific">Propithecus coquereli</name>
    <name type="common">Coquerel's sifaka</name>
    <name type="synonym">Propithecus verreauxi coquereli</name>
    <dbReference type="NCBI Taxonomy" id="379532"/>
    <lineage>
        <taxon>Eukaryota</taxon>
        <taxon>Metazoa</taxon>
        <taxon>Chordata</taxon>
        <taxon>Craniata</taxon>
        <taxon>Vertebrata</taxon>
        <taxon>Euteleostomi</taxon>
        <taxon>Mammalia</taxon>
        <taxon>Eutheria</taxon>
        <taxon>Euarchontoglires</taxon>
        <taxon>Primates</taxon>
        <taxon>Strepsirrhini</taxon>
        <taxon>Lemuriformes</taxon>
        <taxon>Indriidae</taxon>
        <taxon>Propithecus</taxon>
    </lineage>
</organism>
<dbReference type="SUPFAM" id="SSF56112">
    <property type="entry name" value="Protein kinase-like (PK-like)"/>
    <property type="match status" value="1"/>
</dbReference>
<dbReference type="AlphaFoldDB" id="A0A2K6GFD6"/>
<dbReference type="GeneTree" id="ENSGT00940000157689"/>
<name>A0A2K6GFD6_PROCO</name>
<dbReference type="Ensembl" id="ENSPCOT00000035628.1">
    <property type="protein sequence ID" value="ENSPCOP00000024940.1"/>
    <property type="gene ID" value="ENSPCOG00000024687.1"/>
</dbReference>
<dbReference type="InterPro" id="IPR011009">
    <property type="entry name" value="Kinase-like_dom_sf"/>
</dbReference>
<sequence length="42" mass="4516">MAGAAWGPPRVDGFILTERLGSGTYATVYKAYAKNAAKRAVW</sequence>
<evidence type="ECO:0000313" key="2">
    <source>
        <dbReference type="Proteomes" id="UP000233160"/>
    </source>
</evidence>
<dbReference type="Proteomes" id="UP000233160">
    <property type="component" value="Unassembled WGS sequence"/>
</dbReference>
<gene>
    <name evidence="1" type="primary">ULK3</name>
</gene>
<dbReference type="Gene3D" id="3.30.200.20">
    <property type="entry name" value="Phosphorylase Kinase, domain 1"/>
    <property type="match status" value="1"/>
</dbReference>
<accession>A0A2K6GFD6</accession>
<reference evidence="1" key="2">
    <citation type="submission" date="2025-09" db="UniProtKB">
        <authorList>
            <consortium name="Ensembl"/>
        </authorList>
    </citation>
    <scope>IDENTIFICATION</scope>
</reference>